<evidence type="ECO:0000313" key="4">
    <source>
        <dbReference type="EMBL" id="ESO91204.1"/>
    </source>
</evidence>
<evidence type="ECO:0008006" key="6">
    <source>
        <dbReference type="Google" id="ProtNLM"/>
    </source>
</evidence>
<keyword evidence="1" id="KW-0732">Signal</keyword>
<dbReference type="GeneID" id="20247765"/>
<accession>V4BQM8</accession>
<protein>
    <recommendedName>
        <fullName evidence="6">Exostosin GT47 domain-containing protein</fullName>
    </recommendedName>
</protein>
<dbReference type="Pfam" id="PF24785">
    <property type="entry name" value="RXYLT1_C"/>
    <property type="match status" value="1"/>
</dbReference>
<dbReference type="RefSeq" id="XP_009057908.1">
    <property type="nucleotide sequence ID" value="XM_009059660.1"/>
</dbReference>
<dbReference type="EMBL" id="KB202283">
    <property type="protein sequence ID" value="ESO91204.1"/>
    <property type="molecule type" value="Genomic_DNA"/>
</dbReference>
<evidence type="ECO:0000259" key="3">
    <source>
        <dbReference type="Pfam" id="PF24786"/>
    </source>
</evidence>
<sequence length="364" mass="42372">MADLVIFILYLIKLMVRKFWLEKHNLSGSTAIVTGLYLWEHILNGDLEEKLGGVWSYGVKKINNIRFKFRTGPGVIPTKVPRNTENLLLVLNGRETSKIDFAKLWLDFLPTLPYLKNAAVVLLGNEQCNNDWIKPYLNNRGGPIKFVFLVYDSRDVDNVNFYQWPLGVATYRDFPKVDTAHLPVSSNRKYTCNFLGTIYKQSSRETLLNILNNNTHKSQFFIKPRYEWLPQETDETRDDYIRALAQSDLTLNPVGQNTECYRIYEAMAYGSVPVIEDQMTPGNCGVSSASPLSPLRLLKEYNAPVIYIKNWNELPGILKKEMTLTPDDRTHRREKLIQWYENFKSIMRDKLVRVLEEKFFNIKR</sequence>
<dbReference type="OrthoDB" id="8560686at2759"/>
<dbReference type="InterPro" id="IPR055286">
    <property type="entry name" value="RXYLT1-like"/>
</dbReference>
<evidence type="ECO:0000256" key="1">
    <source>
        <dbReference type="SAM" id="SignalP"/>
    </source>
</evidence>
<dbReference type="GO" id="GO:0120053">
    <property type="term" value="F:ribitol beta-1,4-xylosyltransferase activity"/>
    <property type="evidence" value="ECO:0007669"/>
    <property type="project" value="InterPro"/>
</dbReference>
<dbReference type="CDD" id="cd21099">
    <property type="entry name" value="RXYLT1-like"/>
    <property type="match status" value="1"/>
</dbReference>
<dbReference type="CTD" id="20247765"/>
<proteinExistence type="predicted"/>
<dbReference type="AlphaFoldDB" id="V4BQM8"/>
<dbReference type="KEGG" id="lgi:LOTGIDRAFT_228735"/>
<evidence type="ECO:0000313" key="5">
    <source>
        <dbReference type="Proteomes" id="UP000030746"/>
    </source>
</evidence>
<feature type="domain" description="RXYLT1 N-terminal" evidence="3">
    <location>
        <begin position="32"/>
        <end position="165"/>
    </location>
</feature>
<organism evidence="4 5">
    <name type="scientific">Lottia gigantea</name>
    <name type="common">Giant owl limpet</name>
    <dbReference type="NCBI Taxonomy" id="225164"/>
    <lineage>
        <taxon>Eukaryota</taxon>
        <taxon>Metazoa</taxon>
        <taxon>Spiralia</taxon>
        <taxon>Lophotrochozoa</taxon>
        <taxon>Mollusca</taxon>
        <taxon>Gastropoda</taxon>
        <taxon>Patellogastropoda</taxon>
        <taxon>Lottioidea</taxon>
        <taxon>Lottiidae</taxon>
        <taxon>Lottia</taxon>
    </lineage>
</organism>
<name>V4BQM8_LOTGI</name>
<feature type="domain" description="RXYLT1 C-terminal" evidence="2">
    <location>
        <begin position="171"/>
        <end position="360"/>
    </location>
</feature>
<dbReference type="InterPro" id="IPR057538">
    <property type="entry name" value="RXYLT1_C"/>
</dbReference>
<dbReference type="InterPro" id="IPR057539">
    <property type="entry name" value="RXYLT1_N"/>
</dbReference>
<feature type="chain" id="PRO_5004717174" description="Exostosin GT47 domain-containing protein" evidence="1">
    <location>
        <begin position="19"/>
        <end position="364"/>
    </location>
</feature>
<dbReference type="GO" id="GO:0035269">
    <property type="term" value="P:protein O-linked glycosylation via mannose"/>
    <property type="evidence" value="ECO:0007669"/>
    <property type="project" value="InterPro"/>
</dbReference>
<reference evidence="4 5" key="1">
    <citation type="journal article" date="2013" name="Nature">
        <title>Insights into bilaterian evolution from three spiralian genomes.</title>
        <authorList>
            <person name="Simakov O."/>
            <person name="Marletaz F."/>
            <person name="Cho S.J."/>
            <person name="Edsinger-Gonzales E."/>
            <person name="Havlak P."/>
            <person name="Hellsten U."/>
            <person name="Kuo D.H."/>
            <person name="Larsson T."/>
            <person name="Lv J."/>
            <person name="Arendt D."/>
            <person name="Savage R."/>
            <person name="Osoegawa K."/>
            <person name="de Jong P."/>
            <person name="Grimwood J."/>
            <person name="Chapman J.A."/>
            <person name="Shapiro H."/>
            <person name="Aerts A."/>
            <person name="Otillar R.P."/>
            <person name="Terry A.Y."/>
            <person name="Boore J.L."/>
            <person name="Grigoriev I.V."/>
            <person name="Lindberg D.R."/>
            <person name="Seaver E.C."/>
            <person name="Weisblat D.A."/>
            <person name="Putnam N.H."/>
            <person name="Rokhsar D.S."/>
        </authorList>
    </citation>
    <scope>NUCLEOTIDE SEQUENCE [LARGE SCALE GENOMIC DNA]</scope>
</reference>
<gene>
    <name evidence="4" type="ORF">LOTGIDRAFT_228735</name>
</gene>
<feature type="signal peptide" evidence="1">
    <location>
        <begin position="1"/>
        <end position="18"/>
    </location>
</feature>
<dbReference type="Proteomes" id="UP000030746">
    <property type="component" value="Unassembled WGS sequence"/>
</dbReference>
<keyword evidence="5" id="KW-1185">Reference proteome</keyword>
<dbReference type="HOGENOM" id="CLU_040812_0_0_1"/>
<dbReference type="GO" id="GO:0005794">
    <property type="term" value="C:Golgi apparatus"/>
    <property type="evidence" value="ECO:0007669"/>
    <property type="project" value="TreeGrafter"/>
</dbReference>
<dbReference type="Pfam" id="PF24786">
    <property type="entry name" value="RXYLT1_N"/>
    <property type="match status" value="1"/>
</dbReference>
<dbReference type="PANTHER" id="PTHR15576">
    <property type="entry name" value="RIBITOL-5-PHOSPHATE XYLOSYLTRANSFERASE 1"/>
    <property type="match status" value="1"/>
</dbReference>
<dbReference type="PANTHER" id="PTHR15576:SF1">
    <property type="entry name" value="RIBITOL-5-PHOSPHATE XYLOSYLTRANSFERASE 1"/>
    <property type="match status" value="1"/>
</dbReference>
<evidence type="ECO:0000259" key="2">
    <source>
        <dbReference type="Pfam" id="PF24785"/>
    </source>
</evidence>
<dbReference type="STRING" id="225164.V4BQM8"/>
<dbReference type="OMA" id="IVGRTHY"/>